<reference evidence="1" key="1">
    <citation type="submission" date="2023-11" db="EMBL/GenBank/DDBJ databases">
        <authorList>
            <person name="Poullet M."/>
        </authorList>
    </citation>
    <scope>NUCLEOTIDE SEQUENCE</scope>
    <source>
        <strain evidence="1">E1834</strain>
    </source>
</reference>
<comment type="caution">
    <text evidence="1">The sequence shown here is derived from an EMBL/GenBank/DDBJ whole genome shotgun (WGS) entry which is preliminary data.</text>
</comment>
<evidence type="ECO:0000313" key="2">
    <source>
        <dbReference type="Proteomes" id="UP001497535"/>
    </source>
</evidence>
<dbReference type="Proteomes" id="UP001497535">
    <property type="component" value="Unassembled WGS sequence"/>
</dbReference>
<proteinExistence type="predicted"/>
<keyword evidence="2" id="KW-1185">Reference proteome</keyword>
<accession>A0ACB1B1G2</accession>
<protein>
    <submittedName>
        <fullName evidence="1">Uncharacterized protein</fullName>
    </submittedName>
</protein>
<sequence>MTVNLRKHLQPLIVTAGRNVNVKRWSLEIMQRGNNCFLECYNAQHWLTVLILKENTFYSFWLALLVVS</sequence>
<name>A0ACB1B1G2_MELEN</name>
<evidence type="ECO:0000313" key="1">
    <source>
        <dbReference type="EMBL" id="CAK5113154.1"/>
    </source>
</evidence>
<organism evidence="1 2">
    <name type="scientific">Meloidogyne enterolobii</name>
    <name type="common">Root-knot nematode worm</name>
    <name type="synonym">Meloidogyne mayaguensis</name>
    <dbReference type="NCBI Taxonomy" id="390850"/>
    <lineage>
        <taxon>Eukaryota</taxon>
        <taxon>Metazoa</taxon>
        <taxon>Ecdysozoa</taxon>
        <taxon>Nematoda</taxon>
        <taxon>Chromadorea</taxon>
        <taxon>Rhabditida</taxon>
        <taxon>Tylenchina</taxon>
        <taxon>Tylenchomorpha</taxon>
        <taxon>Tylenchoidea</taxon>
        <taxon>Meloidogynidae</taxon>
        <taxon>Meloidogyninae</taxon>
        <taxon>Meloidogyne</taxon>
    </lineage>
</organism>
<gene>
    <name evidence="1" type="ORF">MENTE1834_LOCUS45066</name>
</gene>
<dbReference type="EMBL" id="CAVMJV010000145">
    <property type="protein sequence ID" value="CAK5113154.1"/>
    <property type="molecule type" value="Genomic_DNA"/>
</dbReference>